<evidence type="ECO:0000313" key="1">
    <source>
        <dbReference type="EMBL" id="MBX36072.1"/>
    </source>
</evidence>
<protein>
    <submittedName>
        <fullName evidence="1">Uncharacterized protein</fullName>
    </submittedName>
</protein>
<sequence>MATRVGHLEIRPEKVNHAAASTKLFFPSTWVTFYYCTYQ</sequence>
<accession>A0A2P2N0S0</accession>
<name>A0A2P2N0S0_RHIMU</name>
<organism evidence="1">
    <name type="scientific">Rhizophora mucronata</name>
    <name type="common">Asiatic mangrove</name>
    <dbReference type="NCBI Taxonomy" id="61149"/>
    <lineage>
        <taxon>Eukaryota</taxon>
        <taxon>Viridiplantae</taxon>
        <taxon>Streptophyta</taxon>
        <taxon>Embryophyta</taxon>
        <taxon>Tracheophyta</taxon>
        <taxon>Spermatophyta</taxon>
        <taxon>Magnoliopsida</taxon>
        <taxon>eudicotyledons</taxon>
        <taxon>Gunneridae</taxon>
        <taxon>Pentapetalae</taxon>
        <taxon>rosids</taxon>
        <taxon>fabids</taxon>
        <taxon>Malpighiales</taxon>
        <taxon>Rhizophoraceae</taxon>
        <taxon>Rhizophora</taxon>
    </lineage>
</organism>
<dbReference type="EMBL" id="GGEC01055588">
    <property type="protein sequence ID" value="MBX36072.1"/>
    <property type="molecule type" value="Transcribed_RNA"/>
</dbReference>
<proteinExistence type="predicted"/>
<dbReference type="AlphaFoldDB" id="A0A2P2N0S0"/>
<reference evidence="1" key="1">
    <citation type="submission" date="2018-02" db="EMBL/GenBank/DDBJ databases">
        <title>Rhizophora mucronata_Transcriptome.</title>
        <authorList>
            <person name="Meera S.P."/>
            <person name="Sreeshan A."/>
            <person name="Augustine A."/>
        </authorList>
    </citation>
    <scope>NUCLEOTIDE SEQUENCE</scope>
    <source>
        <tissue evidence="1">Leaf</tissue>
    </source>
</reference>